<dbReference type="Pfam" id="PF25954">
    <property type="entry name" value="Beta-barrel_RND_2"/>
    <property type="match status" value="1"/>
</dbReference>
<dbReference type="SUPFAM" id="SSF111369">
    <property type="entry name" value="HlyD-like secretion proteins"/>
    <property type="match status" value="1"/>
</dbReference>
<feature type="domain" description="YknX-like C-terminal permuted SH3-like" evidence="6">
    <location>
        <begin position="278"/>
        <end position="346"/>
    </location>
</feature>
<dbReference type="PANTHER" id="PTHR30469:SF16">
    <property type="entry name" value="HAE1 FAMILY EFFLUX PUMP MFP COMPONENT"/>
    <property type="match status" value="1"/>
</dbReference>
<reference evidence="7" key="2">
    <citation type="submission" date="2020-09" db="EMBL/GenBank/DDBJ databases">
        <authorList>
            <person name="Sun Q."/>
            <person name="Kim S."/>
        </authorList>
    </citation>
    <scope>NUCLEOTIDE SEQUENCE</scope>
    <source>
        <strain evidence="7">KCTC 42590</strain>
    </source>
</reference>
<feature type="region of interest" description="Disordered" evidence="3">
    <location>
        <begin position="346"/>
        <end position="370"/>
    </location>
</feature>
<dbReference type="Gene3D" id="2.40.420.20">
    <property type="match status" value="1"/>
</dbReference>
<dbReference type="RefSeq" id="WP_191253006.1">
    <property type="nucleotide sequence ID" value="NZ_BNCI01000002.1"/>
</dbReference>
<dbReference type="Gene3D" id="2.40.30.170">
    <property type="match status" value="1"/>
</dbReference>
<keyword evidence="2" id="KW-0175">Coiled coil</keyword>
<proteinExistence type="inferred from homology"/>
<dbReference type="AlphaFoldDB" id="A0A919E9C6"/>
<dbReference type="Gene3D" id="2.40.50.100">
    <property type="match status" value="1"/>
</dbReference>
<evidence type="ECO:0000256" key="1">
    <source>
        <dbReference type="ARBA" id="ARBA00009477"/>
    </source>
</evidence>
<name>A0A919E9C6_9PROT</name>
<feature type="coiled-coil region" evidence="2">
    <location>
        <begin position="98"/>
        <end position="162"/>
    </location>
</feature>
<dbReference type="InterPro" id="IPR006143">
    <property type="entry name" value="RND_pump_MFP"/>
</dbReference>
<evidence type="ECO:0000256" key="3">
    <source>
        <dbReference type="SAM" id="MobiDB-lite"/>
    </source>
</evidence>
<dbReference type="Pfam" id="PF25989">
    <property type="entry name" value="YknX_C"/>
    <property type="match status" value="1"/>
</dbReference>
<dbReference type="Pfam" id="PF25917">
    <property type="entry name" value="BSH_RND"/>
    <property type="match status" value="1"/>
</dbReference>
<feature type="domain" description="Multidrug resistance protein MdtA-like barrel-sandwich hybrid" evidence="4">
    <location>
        <begin position="67"/>
        <end position="188"/>
    </location>
</feature>
<evidence type="ECO:0000256" key="2">
    <source>
        <dbReference type="SAM" id="Coils"/>
    </source>
</evidence>
<gene>
    <name evidence="7" type="ORF">GCM10017044_22500</name>
</gene>
<dbReference type="GO" id="GO:0015562">
    <property type="term" value="F:efflux transmembrane transporter activity"/>
    <property type="evidence" value="ECO:0007669"/>
    <property type="project" value="TreeGrafter"/>
</dbReference>
<dbReference type="FunFam" id="2.40.30.170:FF:000010">
    <property type="entry name" value="Efflux RND transporter periplasmic adaptor subunit"/>
    <property type="match status" value="1"/>
</dbReference>
<feature type="domain" description="CusB-like beta-barrel" evidence="5">
    <location>
        <begin position="200"/>
        <end position="273"/>
    </location>
</feature>
<dbReference type="InterPro" id="IPR058625">
    <property type="entry name" value="MdtA-like_BSH"/>
</dbReference>
<organism evidence="7 8">
    <name type="scientific">Kordiimonas sediminis</name>
    <dbReference type="NCBI Taxonomy" id="1735581"/>
    <lineage>
        <taxon>Bacteria</taxon>
        <taxon>Pseudomonadati</taxon>
        <taxon>Pseudomonadota</taxon>
        <taxon>Alphaproteobacteria</taxon>
        <taxon>Kordiimonadales</taxon>
        <taxon>Kordiimonadaceae</taxon>
        <taxon>Kordiimonas</taxon>
    </lineage>
</organism>
<evidence type="ECO:0000259" key="5">
    <source>
        <dbReference type="Pfam" id="PF25954"/>
    </source>
</evidence>
<comment type="caution">
    <text evidence="7">The sequence shown here is derived from an EMBL/GenBank/DDBJ whole genome shotgun (WGS) entry which is preliminary data.</text>
</comment>
<evidence type="ECO:0000313" key="8">
    <source>
        <dbReference type="Proteomes" id="UP000630923"/>
    </source>
</evidence>
<comment type="similarity">
    <text evidence="1">Belongs to the membrane fusion protein (MFP) (TC 8.A.1) family.</text>
</comment>
<dbReference type="Gene3D" id="1.10.287.470">
    <property type="entry name" value="Helix hairpin bin"/>
    <property type="match status" value="1"/>
</dbReference>
<accession>A0A919E9C6</accession>
<protein>
    <submittedName>
        <fullName evidence="7">MexH family multidrug efflux RND transporter periplasmic adaptor subunit</fullName>
    </submittedName>
</protein>
<dbReference type="InterPro" id="IPR058792">
    <property type="entry name" value="Beta-barrel_RND_2"/>
</dbReference>
<evidence type="ECO:0000259" key="6">
    <source>
        <dbReference type="Pfam" id="PF25989"/>
    </source>
</evidence>
<reference evidence="7" key="1">
    <citation type="journal article" date="2014" name="Int. J. Syst. Evol. Microbiol.">
        <title>Complete genome sequence of Corynebacterium casei LMG S-19264T (=DSM 44701T), isolated from a smear-ripened cheese.</title>
        <authorList>
            <consortium name="US DOE Joint Genome Institute (JGI-PGF)"/>
            <person name="Walter F."/>
            <person name="Albersmeier A."/>
            <person name="Kalinowski J."/>
            <person name="Ruckert C."/>
        </authorList>
    </citation>
    <scope>NUCLEOTIDE SEQUENCE</scope>
    <source>
        <strain evidence="7">KCTC 42590</strain>
    </source>
</reference>
<keyword evidence="8" id="KW-1185">Reference proteome</keyword>
<dbReference type="NCBIfam" id="TIGR01730">
    <property type="entry name" value="RND_mfp"/>
    <property type="match status" value="1"/>
</dbReference>
<dbReference type="GO" id="GO:1990281">
    <property type="term" value="C:efflux pump complex"/>
    <property type="evidence" value="ECO:0007669"/>
    <property type="project" value="TreeGrafter"/>
</dbReference>
<evidence type="ECO:0000313" key="7">
    <source>
        <dbReference type="EMBL" id="GHF26960.1"/>
    </source>
</evidence>
<dbReference type="EMBL" id="BNCI01000002">
    <property type="protein sequence ID" value="GHF26960.1"/>
    <property type="molecule type" value="Genomic_DNA"/>
</dbReference>
<dbReference type="Proteomes" id="UP000630923">
    <property type="component" value="Unassembled WGS sequence"/>
</dbReference>
<dbReference type="PANTHER" id="PTHR30469">
    <property type="entry name" value="MULTIDRUG RESISTANCE PROTEIN MDTA"/>
    <property type="match status" value="1"/>
</dbReference>
<dbReference type="InterPro" id="IPR058637">
    <property type="entry name" value="YknX-like_C"/>
</dbReference>
<sequence>MIKGRIFLAAILILIAGFAVYLFTADSKDAARGQFGGRMVTVEVADVTSREFSDIVEALGTAKAHESVTLTSRVSDTVSDVLFNDGQHVKKGDILVKLTSLEEEAQVHEAQANFEEAESQFKRIEDLVKKGTASTATLDAQQRKLTEARSRLEAAQARLQDRVIAAPFDGVLGLRQVSEGSLITQSTPITTIDEINLIYLDFSVPERFIATVGQGQTVAAKVDAYPEHTFVGVVTSIDSRVDPATRTVIVRAEVDNSDLLLRPGMLMTVQVTSRTWTALSVPEESVVPTGGKMYVFTVKDGKSEQNEVKLGLRRPGYVEVLEGIEEGDQVVTAGTLRLSRPGMPVRILNRQGHSPSPEGGEPTGRPGAAS</sequence>
<evidence type="ECO:0000259" key="4">
    <source>
        <dbReference type="Pfam" id="PF25917"/>
    </source>
</evidence>